<accession>A0ABD3W5A7</accession>
<comment type="caution">
    <text evidence="2">The sequence shown here is derived from an EMBL/GenBank/DDBJ whole genome shotgun (WGS) entry which is preliminary data.</text>
</comment>
<dbReference type="EMBL" id="JBJQND010000008">
    <property type="protein sequence ID" value="KAL3869060.1"/>
    <property type="molecule type" value="Genomic_DNA"/>
</dbReference>
<evidence type="ECO:0000313" key="3">
    <source>
        <dbReference type="Proteomes" id="UP001634394"/>
    </source>
</evidence>
<gene>
    <name evidence="1" type="ORF">ACJMK2_041772</name>
    <name evidence="2" type="ORF">ACJMK2_041787</name>
</gene>
<reference evidence="2 3" key="1">
    <citation type="submission" date="2024-11" db="EMBL/GenBank/DDBJ databases">
        <title>Chromosome-level genome assembly of the freshwater bivalve Anodonta woodiana.</title>
        <authorList>
            <person name="Chen X."/>
        </authorList>
    </citation>
    <scope>NUCLEOTIDE SEQUENCE [LARGE SCALE GENOMIC DNA]</scope>
    <source>
        <strain evidence="2">MN2024</strain>
        <tissue evidence="2">Gills</tissue>
    </source>
</reference>
<organism evidence="2 3">
    <name type="scientific">Sinanodonta woodiana</name>
    <name type="common">Chinese pond mussel</name>
    <name type="synonym">Anodonta woodiana</name>
    <dbReference type="NCBI Taxonomy" id="1069815"/>
    <lineage>
        <taxon>Eukaryota</taxon>
        <taxon>Metazoa</taxon>
        <taxon>Spiralia</taxon>
        <taxon>Lophotrochozoa</taxon>
        <taxon>Mollusca</taxon>
        <taxon>Bivalvia</taxon>
        <taxon>Autobranchia</taxon>
        <taxon>Heteroconchia</taxon>
        <taxon>Palaeoheterodonta</taxon>
        <taxon>Unionida</taxon>
        <taxon>Unionoidea</taxon>
        <taxon>Unionidae</taxon>
        <taxon>Unioninae</taxon>
        <taxon>Sinanodonta</taxon>
    </lineage>
</organism>
<evidence type="ECO:0000313" key="1">
    <source>
        <dbReference type="EMBL" id="KAL3869045.1"/>
    </source>
</evidence>
<dbReference type="Proteomes" id="UP001634394">
    <property type="component" value="Unassembled WGS sequence"/>
</dbReference>
<dbReference type="EMBL" id="JBJQND010000008">
    <property type="protein sequence ID" value="KAL3869045.1"/>
    <property type="molecule type" value="Genomic_DNA"/>
</dbReference>
<name>A0ABD3W5A7_SINWO</name>
<dbReference type="AlphaFoldDB" id="A0ABD3W5A7"/>
<evidence type="ECO:0000313" key="2">
    <source>
        <dbReference type="EMBL" id="KAL3869060.1"/>
    </source>
</evidence>
<keyword evidence="3" id="KW-1185">Reference proteome</keyword>
<proteinExistence type="predicted"/>
<protein>
    <submittedName>
        <fullName evidence="2">Uncharacterized protein</fullName>
    </submittedName>
</protein>
<sequence>MDTCCSCNQSFEKKPDDRGYYRFFKNWLQIHLPKFTPRFTSSKCRENFLSTKCWSALNETVKYQNALRNFRVGQIHKPILGRKEDSVDRLLKRNHIIQVHL</sequence>